<keyword evidence="3" id="KW-0547">Nucleotide-binding</keyword>
<organism evidence="7 8">
    <name type="scientific">Antricoccus suffuscus</name>
    <dbReference type="NCBI Taxonomy" id="1629062"/>
    <lineage>
        <taxon>Bacteria</taxon>
        <taxon>Bacillati</taxon>
        <taxon>Actinomycetota</taxon>
        <taxon>Actinomycetes</taxon>
        <taxon>Geodermatophilales</taxon>
        <taxon>Antricoccaceae</taxon>
        <taxon>Antricoccus</taxon>
    </lineage>
</organism>
<evidence type="ECO:0000313" key="8">
    <source>
        <dbReference type="Proteomes" id="UP000237752"/>
    </source>
</evidence>
<evidence type="ECO:0000313" key="7">
    <source>
        <dbReference type="EMBL" id="PRZ44365.1"/>
    </source>
</evidence>
<dbReference type="CDD" id="cd03220">
    <property type="entry name" value="ABC_KpsT_Wzt"/>
    <property type="match status" value="1"/>
</dbReference>
<dbReference type="InterPro" id="IPR027417">
    <property type="entry name" value="P-loop_NTPase"/>
</dbReference>
<sequence length="431" mass="47202">MSGLFATNQTSEDIDRISAARESAIEIRDVSKRFKLFADRRTNLKEMVTDRRRKDRSDEFWALRDISLDIPRGKTFGLIGHNGSGKSTLLKLIAGIHRPTKGSVVAHGRVSAMLELGAGFHPELSGRENVYLNGSILGMTRKQIDRAMERIVDFSGLSEFIDTPVKIYSSGMYVRLGFAIAVNLDPEILIVDEVIAVGDEEFQRKCFDHLYDLRRRGTTIVMVSHSLGLMAEICDEVAWIDSGRLRGVGPARKLTDEYLASVNIREAESAQGISHESPAYGSTEVDPSRHGSGEVQVTDIEYLDAEGSSVAFLTSGQSCTLRVHYSASAEISSVALGLSFDHESGAHIADTNSGYDNGSSSLQAGRGHFDYRMDRLPLLPGAFTLSTLLSDKGHTYDSRERAFIMKVRAAESNLGSGLVRFEGLWTGPGSS</sequence>
<dbReference type="Gene3D" id="3.40.50.300">
    <property type="entry name" value="P-loop containing nucleotide triphosphate hydrolases"/>
    <property type="match status" value="1"/>
</dbReference>
<evidence type="ECO:0000256" key="2">
    <source>
        <dbReference type="ARBA" id="ARBA00022448"/>
    </source>
</evidence>
<dbReference type="InterPro" id="IPR050683">
    <property type="entry name" value="Bact_Polysacc_Export_ATP-bd"/>
</dbReference>
<accession>A0A2T1A6X7</accession>
<dbReference type="Proteomes" id="UP000237752">
    <property type="component" value="Unassembled WGS sequence"/>
</dbReference>
<dbReference type="AlphaFoldDB" id="A0A2T1A6X7"/>
<feature type="domain" description="ABC transporter" evidence="6">
    <location>
        <begin position="25"/>
        <end position="267"/>
    </location>
</feature>
<dbReference type="PANTHER" id="PTHR46743:SF2">
    <property type="entry name" value="TEICHOIC ACIDS EXPORT ATP-BINDING PROTEIN TAGH"/>
    <property type="match status" value="1"/>
</dbReference>
<dbReference type="SMART" id="SM00382">
    <property type="entry name" value="AAA"/>
    <property type="match status" value="1"/>
</dbReference>
<dbReference type="InterPro" id="IPR003439">
    <property type="entry name" value="ABC_transporter-like_ATP-bd"/>
</dbReference>
<comment type="caution">
    <text evidence="7">The sequence shown here is derived from an EMBL/GenBank/DDBJ whole genome shotgun (WGS) entry which is preliminary data.</text>
</comment>
<dbReference type="EMBL" id="PVUE01000001">
    <property type="protein sequence ID" value="PRZ44365.1"/>
    <property type="molecule type" value="Genomic_DNA"/>
</dbReference>
<keyword evidence="8" id="KW-1185">Reference proteome</keyword>
<evidence type="ECO:0000256" key="1">
    <source>
        <dbReference type="ARBA" id="ARBA00005417"/>
    </source>
</evidence>
<dbReference type="PANTHER" id="PTHR46743">
    <property type="entry name" value="TEICHOIC ACIDS EXPORT ATP-BINDING PROTEIN TAGH"/>
    <property type="match status" value="1"/>
</dbReference>
<comment type="similarity">
    <text evidence="1">Belongs to the ABC transporter superfamily.</text>
</comment>
<feature type="region of interest" description="Disordered" evidence="5">
    <location>
        <begin position="269"/>
        <end position="292"/>
    </location>
</feature>
<dbReference type="Pfam" id="PF14524">
    <property type="entry name" value="Wzt_C"/>
    <property type="match status" value="1"/>
</dbReference>
<dbReference type="PROSITE" id="PS50893">
    <property type="entry name" value="ABC_TRANSPORTER_2"/>
    <property type="match status" value="1"/>
</dbReference>
<keyword evidence="4 7" id="KW-0067">ATP-binding</keyword>
<dbReference type="OrthoDB" id="9778870at2"/>
<proteinExistence type="inferred from homology"/>
<dbReference type="RefSeq" id="WP_106347387.1">
    <property type="nucleotide sequence ID" value="NZ_PVUE01000001.1"/>
</dbReference>
<name>A0A2T1A6X7_9ACTN</name>
<dbReference type="GO" id="GO:0016887">
    <property type="term" value="F:ATP hydrolysis activity"/>
    <property type="evidence" value="ECO:0007669"/>
    <property type="project" value="InterPro"/>
</dbReference>
<dbReference type="CDD" id="cd10147">
    <property type="entry name" value="Wzt_C-like"/>
    <property type="match status" value="1"/>
</dbReference>
<dbReference type="InterPro" id="IPR029439">
    <property type="entry name" value="Wzt_C"/>
</dbReference>
<evidence type="ECO:0000256" key="3">
    <source>
        <dbReference type="ARBA" id="ARBA00022741"/>
    </source>
</evidence>
<dbReference type="GO" id="GO:0016020">
    <property type="term" value="C:membrane"/>
    <property type="evidence" value="ECO:0007669"/>
    <property type="project" value="InterPro"/>
</dbReference>
<evidence type="ECO:0000256" key="5">
    <source>
        <dbReference type="SAM" id="MobiDB-lite"/>
    </source>
</evidence>
<dbReference type="GO" id="GO:0005524">
    <property type="term" value="F:ATP binding"/>
    <property type="evidence" value="ECO:0007669"/>
    <property type="project" value="UniProtKB-KW"/>
</dbReference>
<dbReference type="Pfam" id="PF00005">
    <property type="entry name" value="ABC_tran"/>
    <property type="match status" value="1"/>
</dbReference>
<evidence type="ECO:0000256" key="4">
    <source>
        <dbReference type="ARBA" id="ARBA00022840"/>
    </source>
</evidence>
<reference evidence="7 8" key="1">
    <citation type="submission" date="2018-03" db="EMBL/GenBank/DDBJ databases">
        <title>Genomic Encyclopedia of Archaeal and Bacterial Type Strains, Phase II (KMG-II): from individual species to whole genera.</title>
        <authorList>
            <person name="Goeker M."/>
        </authorList>
    </citation>
    <scope>NUCLEOTIDE SEQUENCE [LARGE SCALE GENOMIC DNA]</scope>
    <source>
        <strain evidence="7 8">DSM 100065</strain>
    </source>
</reference>
<dbReference type="InterPro" id="IPR015860">
    <property type="entry name" value="ABC_transpr_TagH-like"/>
</dbReference>
<dbReference type="Gene3D" id="2.70.50.60">
    <property type="entry name" value="abc- transporter (atp binding component) like domain"/>
    <property type="match status" value="1"/>
</dbReference>
<dbReference type="SUPFAM" id="SSF52540">
    <property type="entry name" value="P-loop containing nucleoside triphosphate hydrolases"/>
    <property type="match status" value="1"/>
</dbReference>
<dbReference type="GO" id="GO:0140359">
    <property type="term" value="F:ABC-type transporter activity"/>
    <property type="evidence" value="ECO:0007669"/>
    <property type="project" value="InterPro"/>
</dbReference>
<gene>
    <name evidence="7" type="ORF">CLV47_101491</name>
</gene>
<evidence type="ECO:0000259" key="6">
    <source>
        <dbReference type="PROSITE" id="PS50893"/>
    </source>
</evidence>
<dbReference type="InterPro" id="IPR003593">
    <property type="entry name" value="AAA+_ATPase"/>
</dbReference>
<protein>
    <submittedName>
        <fullName evidence="7">ABC-2 type transport system ATP-binding protein/lipopolysaccharide transport system ATP-binding protein</fullName>
    </submittedName>
</protein>
<keyword evidence="2" id="KW-0813">Transport</keyword>